<reference evidence="8" key="1">
    <citation type="submission" date="2019-04" db="EMBL/GenBank/DDBJ databases">
        <title>Friends and foes A comparative genomics studyof 23 Aspergillus species from section Flavi.</title>
        <authorList>
            <consortium name="DOE Joint Genome Institute"/>
            <person name="Kjaerbolling I."/>
            <person name="Vesth T."/>
            <person name="Frisvad J.C."/>
            <person name="Nybo J.L."/>
            <person name="Theobald S."/>
            <person name="Kildgaard S."/>
            <person name="Isbrandt T."/>
            <person name="Kuo A."/>
            <person name="Sato A."/>
            <person name="Lyhne E.K."/>
            <person name="Kogle M.E."/>
            <person name="Wiebenga A."/>
            <person name="Kun R.S."/>
            <person name="Lubbers R.J."/>
            <person name="Makela M.R."/>
            <person name="Barry K."/>
            <person name="Chovatia M."/>
            <person name="Clum A."/>
            <person name="Daum C."/>
            <person name="Haridas S."/>
            <person name="He G."/>
            <person name="LaButti K."/>
            <person name="Lipzen A."/>
            <person name="Mondo S."/>
            <person name="Riley R."/>
            <person name="Salamov A."/>
            <person name="Simmons B.A."/>
            <person name="Magnuson J.K."/>
            <person name="Henrissat B."/>
            <person name="Mortensen U.H."/>
            <person name="Larsen T.O."/>
            <person name="Devries R.P."/>
            <person name="Grigoriev I.V."/>
            <person name="Machida M."/>
            <person name="Baker S.E."/>
            <person name="Andersen M.R."/>
        </authorList>
    </citation>
    <scope>NUCLEOTIDE SEQUENCE [LARGE SCALE GENOMIC DNA]</scope>
    <source>
        <strain evidence="8">CBS 130015</strain>
    </source>
</reference>
<protein>
    <submittedName>
        <fullName evidence="7">Major facilitator superfamily domain-containing protein</fullName>
    </submittedName>
</protein>
<gene>
    <name evidence="7" type="ORF">BDV41DRAFT_579721</name>
</gene>
<keyword evidence="3 5" id="KW-1133">Transmembrane helix</keyword>
<organism evidence="7 8">
    <name type="scientific">Aspergillus transmontanensis</name>
    <dbReference type="NCBI Taxonomy" id="1034304"/>
    <lineage>
        <taxon>Eukaryota</taxon>
        <taxon>Fungi</taxon>
        <taxon>Dikarya</taxon>
        <taxon>Ascomycota</taxon>
        <taxon>Pezizomycotina</taxon>
        <taxon>Eurotiomycetes</taxon>
        <taxon>Eurotiomycetidae</taxon>
        <taxon>Eurotiales</taxon>
        <taxon>Aspergillaceae</taxon>
        <taxon>Aspergillus</taxon>
        <taxon>Aspergillus subgen. Circumdati</taxon>
    </lineage>
</organism>
<dbReference type="PANTHER" id="PTHR23502:SF74">
    <property type="entry name" value="MAJOR FACILITATOR SUPERFAMILY (MFS) PROFILE DOMAIN-CONTAINING PROTEIN"/>
    <property type="match status" value="1"/>
</dbReference>
<evidence type="ECO:0000256" key="4">
    <source>
        <dbReference type="ARBA" id="ARBA00023136"/>
    </source>
</evidence>
<keyword evidence="8" id="KW-1185">Reference proteome</keyword>
<keyword evidence="4 5" id="KW-0472">Membrane</keyword>
<evidence type="ECO:0000313" key="8">
    <source>
        <dbReference type="Proteomes" id="UP000325433"/>
    </source>
</evidence>
<feature type="transmembrane region" description="Helical" evidence="5">
    <location>
        <begin position="93"/>
        <end position="112"/>
    </location>
</feature>
<dbReference type="Proteomes" id="UP000325433">
    <property type="component" value="Unassembled WGS sequence"/>
</dbReference>
<dbReference type="GO" id="GO:0005886">
    <property type="term" value="C:plasma membrane"/>
    <property type="evidence" value="ECO:0007669"/>
    <property type="project" value="TreeGrafter"/>
</dbReference>
<dbReference type="EMBL" id="ML738356">
    <property type="protein sequence ID" value="KAE8310215.1"/>
    <property type="molecule type" value="Genomic_DNA"/>
</dbReference>
<dbReference type="Pfam" id="PF07690">
    <property type="entry name" value="MFS_1"/>
    <property type="match status" value="1"/>
</dbReference>
<dbReference type="InterPro" id="IPR011701">
    <property type="entry name" value="MFS"/>
</dbReference>
<evidence type="ECO:0000256" key="5">
    <source>
        <dbReference type="SAM" id="Phobius"/>
    </source>
</evidence>
<name>A0A5N6VNR0_9EURO</name>
<evidence type="ECO:0000313" key="7">
    <source>
        <dbReference type="EMBL" id="KAE8310215.1"/>
    </source>
</evidence>
<feature type="domain" description="Major facilitator superfamily (MFS) profile" evidence="6">
    <location>
        <begin position="91"/>
        <end position="215"/>
    </location>
</feature>
<dbReference type="AlphaFoldDB" id="A0A5N6VNR0"/>
<dbReference type="InterPro" id="IPR036259">
    <property type="entry name" value="MFS_trans_sf"/>
</dbReference>
<dbReference type="PANTHER" id="PTHR23502">
    <property type="entry name" value="MAJOR FACILITATOR SUPERFAMILY"/>
    <property type="match status" value="1"/>
</dbReference>
<comment type="subcellular location">
    <subcellularLocation>
        <location evidence="1">Membrane</location>
        <topology evidence="1">Multi-pass membrane protein</topology>
    </subcellularLocation>
</comment>
<evidence type="ECO:0000256" key="3">
    <source>
        <dbReference type="ARBA" id="ARBA00022989"/>
    </source>
</evidence>
<evidence type="ECO:0000259" key="6">
    <source>
        <dbReference type="PROSITE" id="PS50850"/>
    </source>
</evidence>
<proteinExistence type="predicted"/>
<accession>A0A5N6VNR0</accession>
<dbReference type="InterPro" id="IPR020846">
    <property type="entry name" value="MFS_dom"/>
</dbReference>
<evidence type="ECO:0000256" key="2">
    <source>
        <dbReference type="ARBA" id="ARBA00022692"/>
    </source>
</evidence>
<evidence type="ECO:0000256" key="1">
    <source>
        <dbReference type="ARBA" id="ARBA00004141"/>
    </source>
</evidence>
<sequence length="215" mass="23284">MQARHRRVERQGRQGFWGWIAGKDSWRAATTVTLNKGSAAWWIQDGMQALTHSTLYGTDIGLASPVVGVSGPSATMIVEPSSDPYSWTTKKRLFVFVTGLVIVLNSTLGSALPSGAIDFIAADFNITNQQQLVLPIPTYLIGYILGPMVFAPLSETYSRRPVMIWTFLGYTIFSLACAVAPNFAAIVIFRLLSGIFASSPTAVVGGLYADIFSDP</sequence>
<dbReference type="SUPFAM" id="SSF103473">
    <property type="entry name" value="MFS general substrate transporter"/>
    <property type="match status" value="1"/>
</dbReference>
<keyword evidence="2 5" id="KW-0812">Transmembrane</keyword>
<dbReference type="PROSITE" id="PS50850">
    <property type="entry name" value="MFS"/>
    <property type="match status" value="1"/>
</dbReference>
<dbReference type="GO" id="GO:0022857">
    <property type="term" value="F:transmembrane transporter activity"/>
    <property type="evidence" value="ECO:0007669"/>
    <property type="project" value="InterPro"/>
</dbReference>
<dbReference type="Gene3D" id="1.20.1250.20">
    <property type="entry name" value="MFS general substrate transporter like domains"/>
    <property type="match status" value="1"/>
</dbReference>
<feature type="transmembrane region" description="Helical" evidence="5">
    <location>
        <begin position="162"/>
        <end position="181"/>
    </location>
</feature>
<feature type="transmembrane region" description="Helical" evidence="5">
    <location>
        <begin position="132"/>
        <end position="150"/>
    </location>
</feature>